<dbReference type="Proteomes" id="UP000054279">
    <property type="component" value="Unassembled WGS sequence"/>
</dbReference>
<keyword evidence="2" id="KW-1185">Reference proteome</keyword>
<name>A0A0C9URF0_SPHS4</name>
<dbReference type="HOGENOM" id="CLU_2279275_0_0_1"/>
<organism evidence="1 2">
    <name type="scientific">Sphaerobolus stellatus (strain SS14)</name>
    <dbReference type="NCBI Taxonomy" id="990650"/>
    <lineage>
        <taxon>Eukaryota</taxon>
        <taxon>Fungi</taxon>
        <taxon>Dikarya</taxon>
        <taxon>Basidiomycota</taxon>
        <taxon>Agaricomycotina</taxon>
        <taxon>Agaricomycetes</taxon>
        <taxon>Phallomycetidae</taxon>
        <taxon>Geastrales</taxon>
        <taxon>Sphaerobolaceae</taxon>
        <taxon>Sphaerobolus</taxon>
    </lineage>
</organism>
<evidence type="ECO:0000313" key="2">
    <source>
        <dbReference type="Proteomes" id="UP000054279"/>
    </source>
</evidence>
<accession>A0A0C9URF0</accession>
<dbReference type="Gene3D" id="3.20.20.150">
    <property type="entry name" value="Divalent-metal-dependent TIM barrel enzymes"/>
    <property type="match status" value="1"/>
</dbReference>
<reference evidence="1 2" key="1">
    <citation type="submission" date="2014-06" db="EMBL/GenBank/DDBJ databases">
        <title>Evolutionary Origins and Diversification of the Mycorrhizal Mutualists.</title>
        <authorList>
            <consortium name="DOE Joint Genome Institute"/>
            <consortium name="Mycorrhizal Genomics Consortium"/>
            <person name="Kohler A."/>
            <person name="Kuo A."/>
            <person name="Nagy L.G."/>
            <person name="Floudas D."/>
            <person name="Copeland A."/>
            <person name="Barry K.W."/>
            <person name="Cichocki N."/>
            <person name="Veneault-Fourrey C."/>
            <person name="LaButti K."/>
            <person name="Lindquist E.A."/>
            <person name="Lipzen A."/>
            <person name="Lundell T."/>
            <person name="Morin E."/>
            <person name="Murat C."/>
            <person name="Riley R."/>
            <person name="Ohm R."/>
            <person name="Sun H."/>
            <person name="Tunlid A."/>
            <person name="Henrissat B."/>
            <person name="Grigoriev I.V."/>
            <person name="Hibbett D.S."/>
            <person name="Martin F."/>
        </authorList>
    </citation>
    <scope>NUCLEOTIDE SEQUENCE [LARGE SCALE GENOMIC DNA]</scope>
    <source>
        <strain evidence="1 2">SS14</strain>
    </source>
</reference>
<evidence type="ECO:0000313" key="1">
    <source>
        <dbReference type="EMBL" id="KIJ45443.1"/>
    </source>
</evidence>
<dbReference type="OrthoDB" id="7663182at2759"/>
<gene>
    <name evidence="1" type="ORF">M422DRAFT_251218</name>
</gene>
<sequence>MAHKYTKASPSTSTEVVSVIRKRKVEVEEKSAAVEETKKTTTIRRKPKLIVLLYDEHVTRVRSPWKVGAHMPADGGAEHAVWKAASIGANAFALFLKKNEPS</sequence>
<dbReference type="EMBL" id="KN837112">
    <property type="protein sequence ID" value="KIJ45443.1"/>
    <property type="molecule type" value="Genomic_DNA"/>
</dbReference>
<protein>
    <submittedName>
        <fullName evidence="1">Uncharacterized protein</fullName>
    </submittedName>
</protein>
<dbReference type="AlphaFoldDB" id="A0A0C9URF0"/>
<proteinExistence type="predicted"/>